<dbReference type="AlphaFoldDB" id="A0AAD5HBQ1"/>
<reference evidence="1" key="1">
    <citation type="submission" date="2021-06" db="EMBL/GenBank/DDBJ databases">
        <authorList>
            <consortium name="DOE Joint Genome Institute"/>
            <person name="Mondo S.J."/>
            <person name="Amses K.R."/>
            <person name="Simmons D.R."/>
            <person name="Longcore J.E."/>
            <person name="Seto K."/>
            <person name="Alves G.H."/>
            <person name="Bonds A.E."/>
            <person name="Quandt C.A."/>
            <person name="Davis W.J."/>
            <person name="Chang Y."/>
            <person name="Letcher P.M."/>
            <person name="Powell M.J."/>
            <person name="Kuo A."/>
            <person name="Labutti K."/>
            <person name="Pangilinan J."/>
            <person name="Andreopoulos W."/>
            <person name="Tritt A."/>
            <person name="Riley R."/>
            <person name="Hundley H."/>
            <person name="Johnson J."/>
            <person name="Lipzen A."/>
            <person name="Barry K."/>
            <person name="Berbee M.L."/>
            <person name="Buchler N.E."/>
            <person name="Grigoriev I.V."/>
            <person name="Spatafora J.W."/>
            <person name="Stajich J.E."/>
            <person name="James T.Y."/>
        </authorList>
    </citation>
    <scope>NUCLEOTIDE SEQUENCE</scope>
    <source>
        <strain evidence="1">AG</strain>
    </source>
</reference>
<dbReference type="RefSeq" id="XP_051442068.1">
    <property type="nucleotide sequence ID" value="XM_051591043.1"/>
</dbReference>
<gene>
    <name evidence="1" type="ORF">K450DRAFT_253488</name>
</gene>
<evidence type="ECO:0000313" key="2">
    <source>
        <dbReference type="Proteomes" id="UP001206595"/>
    </source>
</evidence>
<dbReference type="GeneID" id="75916386"/>
<sequence length="147" mass="17236">MDSDMIRLYFRYSHDPDQMVSLEVPSEILVDDIRPILHDMEGLECSISQVIIFSPDGEHIDHDATVHDVISEIYDHGDSLQLEPLFIKILDIDEMADHGDNMWKISSRINKLHINPNRRPNYRRKKKSKPLRERVLRKTIANKSSQF</sequence>
<evidence type="ECO:0000313" key="1">
    <source>
        <dbReference type="EMBL" id="KAI8577064.1"/>
    </source>
</evidence>
<keyword evidence="2" id="KW-1185">Reference proteome</keyword>
<reference evidence="1" key="2">
    <citation type="journal article" date="2022" name="Proc. Natl. Acad. Sci. U.S.A.">
        <title>Diploid-dominant life cycles characterize the early evolution of Fungi.</title>
        <authorList>
            <person name="Amses K.R."/>
            <person name="Simmons D.R."/>
            <person name="Longcore J.E."/>
            <person name="Mondo S.J."/>
            <person name="Seto K."/>
            <person name="Jeronimo G.H."/>
            <person name="Bonds A.E."/>
            <person name="Quandt C.A."/>
            <person name="Davis W.J."/>
            <person name="Chang Y."/>
            <person name="Federici B.A."/>
            <person name="Kuo A."/>
            <person name="LaButti K."/>
            <person name="Pangilinan J."/>
            <person name="Andreopoulos W."/>
            <person name="Tritt A."/>
            <person name="Riley R."/>
            <person name="Hundley H."/>
            <person name="Johnson J."/>
            <person name="Lipzen A."/>
            <person name="Barry K."/>
            <person name="Lang B.F."/>
            <person name="Cuomo C.A."/>
            <person name="Buchler N.E."/>
            <person name="Grigoriev I.V."/>
            <person name="Spatafora J.W."/>
            <person name="Stajich J.E."/>
            <person name="James T.Y."/>
        </authorList>
    </citation>
    <scope>NUCLEOTIDE SEQUENCE</scope>
    <source>
        <strain evidence="1">AG</strain>
    </source>
</reference>
<accession>A0AAD5HBQ1</accession>
<organism evidence="1 2">
    <name type="scientific">Umbelopsis ramanniana AG</name>
    <dbReference type="NCBI Taxonomy" id="1314678"/>
    <lineage>
        <taxon>Eukaryota</taxon>
        <taxon>Fungi</taxon>
        <taxon>Fungi incertae sedis</taxon>
        <taxon>Mucoromycota</taxon>
        <taxon>Mucoromycotina</taxon>
        <taxon>Umbelopsidomycetes</taxon>
        <taxon>Umbelopsidales</taxon>
        <taxon>Umbelopsidaceae</taxon>
        <taxon>Umbelopsis</taxon>
    </lineage>
</organism>
<dbReference type="EMBL" id="MU620945">
    <property type="protein sequence ID" value="KAI8577064.1"/>
    <property type="molecule type" value="Genomic_DNA"/>
</dbReference>
<dbReference type="Proteomes" id="UP001206595">
    <property type="component" value="Unassembled WGS sequence"/>
</dbReference>
<comment type="caution">
    <text evidence="1">The sequence shown here is derived from an EMBL/GenBank/DDBJ whole genome shotgun (WGS) entry which is preliminary data.</text>
</comment>
<protein>
    <submittedName>
        <fullName evidence="1">Uncharacterized protein</fullName>
    </submittedName>
</protein>
<name>A0AAD5HBQ1_UMBRA</name>
<proteinExistence type="predicted"/>